<dbReference type="PROSITE" id="PS50021">
    <property type="entry name" value="CH"/>
    <property type="match status" value="1"/>
</dbReference>
<feature type="compositionally biased region" description="Polar residues" evidence="1">
    <location>
        <begin position="32"/>
        <end position="82"/>
    </location>
</feature>
<name>A0A7R8H4N3_LEPSM</name>
<dbReference type="InterPro" id="IPR001715">
    <property type="entry name" value="CH_dom"/>
</dbReference>
<dbReference type="InterPro" id="IPR036872">
    <property type="entry name" value="CH_dom_sf"/>
</dbReference>
<dbReference type="Pfam" id="PF00307">
    <property type="entry name" value="CH"/>
    <property type="match status" value="1"/>
</dbReference>
<reference evidence="2" key="1">
    <citation type="submission" date="2021-02" db="EMBL/GenBank/DDBJ databases">
        <authorList>
            <person name="Bekaert M."/>
        </authorList>
    </citation>
    <scope>NUCLEOTIDE SEQUENCE</scope>
    <source>
        <strain evidence="2">IoA-00</strain>
    </source>
</reference>
<dbReference type="EMBL" id="HG994594">
    <property type="protein sequence ID" value="CAF2863304.1"/>
    <property type="molecule type" value="Genomic_DNA"/>
</dbReference>
<evidence type="ECO:0000256" key="1">
    <source>
        <dbReference type="SAM" id="MobiDB-lite"/>
    </source>
</evidence>
<gene>
    <name evidence="2" type="ORF">LSAA_5806</name>
</gene>
<dbReference type="Gene3D" id="1.10.418.10">
    <property type="entry name" value="Calponin-like domain"/>
    <property type="match status" value="1"/>
</dbReference>
<dbReference type="SUPFAM" id="SSF47576">
    <property type="entry name" value="Calponin-homology domain, CH-domain"/>
    <property type="match status" value="1"/>
</dbReference>
<keyword evidence="3" id="KW-1185">Reference proteome</keyword>
<dbReference type="SMART" id="SM00033">
    <property type="entry name" value="CH"/>
    <property type="match status" value="1"/>
</dbReference>
<proteinExistence type="predicted"/>
<organism evidence="2 3">
    <name type="scientific">Lepeophtheirus salmonis</name>
    <name type="common">Salmon louse</name>
    <name type="synonym">Caligus salmonis</name>
    <dbReference type="NCBI Taxonomy" id="72036"/>
    <lineage>
        <taxon>Eukaryota</taxon>
        <taxon>Metazoa</taxon>
        <taxon>Ecdysozoa</taxon>
        <taxon>Arthropoda</taxon>
        <taxon>Crustacea</taxon>
        <taxon>Multicrustacea</taxon>
        <taxon>Hexanauplia</taxon>
        <taxon>Copepoda</taxon>
        <taxon>Siphonostomatoida</taxon>
        <taxon>Caligidae</taxon>
        <taxon>Lepeophtheirus</taxon>
    </lineage>
</organism>
<protein>
    <submittedName>
        <fullName evidence="2">Uncharacterized protein</fullName>
    </submittedName>
</protein>
<feature type="region of interest" description="Disordered" evidence="1">
    <location>
        <begin position="32"/>
        <end position="97"/>
    </location>
</feature>
<evidence type="ECO:0000313" key="3">
    <source>
        <dbReference type="Proteomes" id="UP000675881"/>
    </source>
</evidence>
<dbReference type="AlphaFoldDB" id="A0A7R8H4N3"/>
<dbReference type="OrthoDB" id="6149831at2759"/>
<accession>A0A7R8H4N3</accession>
<evidence type="ECO:0000313" key="2">
    <source>
        <dbReference type="EMBL" id="CAF2863304.1"/>
    </source>
</evidence>
<sequence>MKLGKHNGTSSSFAYSYDVKTMQKEAVLSFVKSKSNGSSNTVNSSKLPSSSGIPQPSLNSSSRLKMPQHSNTTTTIDQNRTFTARREAEKSATSETHIQQLKMHLENRLRLTLPDDISGSLVDGVILCHMANHVKPRSVPSIHVPSPAVPKLTSAKCRKNVENFLLACRKIGVRDEDLFDWDNVSPLPDLERILTTLLALEETLYSAQISSSSCSDELVGPLDEDPTSLAQPPHYPDLVPIEETTNMRLDLICSPSDVLEPRKQGTVRIAISISELLRFQQPKMTMMMMMANGN</sequence>
<dbReference type="Proteomes" id="UP000675881">
    <property type="component" value="Chromosome 15"/>
</dbReference>